<dbReference type="RefSeq" id="WP_347435457.1">
    <property type="nucleotide sequence ID" value="NZ_CP089291.1"/>
</dbReference>
<reference evidence="1" key="1">
    <citation type="submission" date="2021-12" db="EMBL/GenBank/DDBJ databases">
        <title>Alicyclobacillaceae gen. nov., sp. nov., isolated from chalcocite enrichment system.</title>
        <authorList>
            <person name="Jiang Z."/>
        </authorList>
    </citation>
    <scope>NUCLEOTIDE SEQUENCE</scope>
    <source>
        <strain evidence="1">MYW30-H2</strain>
    </source>
</reference>
<evidence type="ECO:0000313" key="1">
    <source>
        <dbReference type="EMBL" id="UOF88779.1"/>
    </source>
</evidence>
<keyword evidence="2" id="KW-1185">Reference proteome</keyword>
<accession>A0ABY4CEJ9</accession>
<evidence type="ECO:0000313" key="2">
    <source>
        <dbReference type="Proteomes" id="UP000830167"/>
    </source>
</evidence>
<organism evidence="1 2">
    <name type="scientific">Fodinisporobacter ferrooxydans</name>
    <dbReference type="NCBI Taxonomy" id="2901836"/>
    <lineage>
        <taxon>Bacteria</taxon>
        <taxon>Bacillati</taxon>
        <taxon>Bacillota</taxon>
        <taxon>Bacilli</taxon>
        <taxon>Bacillales</taxon>
        <taxon>Alicyclobacillaceae</taxon>
        <taxon>Fodinisporobacter</taxon>
    </lineage>
</organism>
<dbReference type="Proteomes" id="UP000830167">
    <property type="component" value="Chromosome"/>
</dbReference>
<dbReference type="Pfam" id="PF14236">
    <property type="entry name" value="DruA"/>
    <property type="match status" value="1"/>
</dbReference>
<name>A0ABY4CEJ9_9BACL</name>
<sequence>MSDHPDWHRTRLSREICSAWNWVNAKGQLKDMACRTMLLKLERLGYFRLPAARTVGVGNSVIDRTPVAHSSTDIVCSLRELTPLQINVVRDAASSKLFKHLLAEYHYLGFNGMVGENMKYMVYDWQKRPLACFLFGSAAWKVASRDEWIGWDPLTRQAGLHLITNNMRFLILPWVKVPHLASHLLGRLARRISDDWMQKYGHPIYLLETFVEQNRFCGTCYLAANWIRVGQTQGRSRNDTDRTLQVPVKDIYLYPLIPDVREVLTHET</sequence>
<proteinExistence type="predicted"/>
<protein>
    <submittedName>
        <fullName evidence="1">DUF4338 domain-containing protein</fullName>
    </submittedName>
</protein>
<dbReference type="EMBL" id="CP089291">
    <property type="protein sequence ID" value="UOF88779.1"/>
    <property type="molecule type" value="Genomic_DNA"/>
</dbReference>
<gene>
    <name evidence="1" type="ORF">LSG31_12570</name>
</gene>
<dbReference type="InterPro" id="IPR025639">
    <property type="entry name" value="DruA"/>
</dbReference>